<dbReference type="EMBL" id="JACIEI010000001">
    <property type="protein sequence ID" value="MBB3992678.1"/>
    <property type="molecule type" value="Genomic_DNA"/>
</dbReference>
<organism evidence="3 4">
    <name type="scientific">Sulfitobacter undariae</name>
    <dbReference type="NCBI Taxonomy" id="1563671"/>
    <lineage>
        <taxon>Bacteria</taxon>
        <taxon>Pseudomonadati</taxon>
        <taxon>Pseudomonadota</taxon>
        <taxon>Alphaproteobacteria</taxon>
        <taxon>Rhodobacterales</taxon>
        <taxon>Roseobacteraceae</taxon>
        <taxon>Sulfitobacter</taxon>
    </lineage>
</organism>
<feature type="chain" id="PRO_5030770032" description="SH3b domain-containing protein" evidence="1">
    <location>
        <begin position="21"/>
        <end position="190"/>
    </location>
</feature>
<dbReference type="Pfam" id="PF08239">
    <property type="entry name" value="SH3_3"/>
    <property type="match status" value="1"/>
</dbReference>
<evidence type="ECO:0000313" key="4">
    <source>
        <dbReference type="Proteomes" id="UP000530268"/>
    </source>
</evidence>
<evidence type="ECO:0000256" key="1">
    <source>
        <dbReference type="SAM" id="SignalP"/>
    </source>
</evidence>
<comment type="caution">
    <text evidence="3">The sequence shown here is derived from an EMBL/GenBank/DDBJ whole genome shotgun (WGS) entry which is preliminary data.</text>
</comment>
<accession>A0A7W6E0W2</accession>
<gene>
    <name evidence="3" type="ORF">GGR95_000297</name>
</gene>
<reference evidence="3 4" key="1">
    <citation type="submission" date="2020-08" db="EMBL/GenBank/DDBJ databases">
        <title>Genomic Encyclopedia of Type Strains, Phase IV (KMG-IV): sequencing the most valuable type-strain genomes for metagenomic binning, comparative biology and taxonomic classification.</title>
        <authorList>
            <person name="Goeker M."/>
        </authorList>
    </citation>
    <scope>NUCLEOTIDE SEQUENCE [LARGE SCALE GENOMIC DNA]</scope>
    <source>
        <strain evidence="3 4">DSM 102234</strain>
    </source>
</reference>
<keyword evidence="1" id="KW-0732">Signal</keyword>
<evidence type="ECO:0000313" key="3">
    <source>
        <dbReference type="EMBL" id="MBB3992678.1"/>
    </source>
</evidence>
<dbReference type="PROSITE" id="PS51781">
    <property type="entry name" value="SH3B"/>
    <property type="match status" value="1"/>
</dbReference>
<dbReference type="SMART" id="SM00287">
    <property type="entry name" value="SH3b"/>
    <property type="match status" value="1"/>
</dbReference>
<feature type="domain" description="SH3b" evidence="2">
    <location>
        <begin position="126"/>
        <end position="190"/>
    </location>
</feature>
<feature type="signal peptide" evidence="1">
    <location>
        <begin position="1"/>
        <end position="20"/>
    </location>
</feature>
<proteinExistence type="predicted"/>
<evidence type="ECO:0000259" key="2">
    <source>
        <dbReference type="PROSITE" id="PS51781"/>
    </source>
</evidence>
<protein>
    <recommendedName>
        <fullName evidence="2">SH3b domain-containing protein</fullName>
    </recommendedName>
</protein>
<dbReference type="RefSeq" id="WP_184562048.1">
    <property type="nucleotide sequence ID" value="NZ_JACIEI010000001.1"/>
</dbReference>
<sequence>MKTFILLTFGFLTFAFYQLSGGADFEPASAQIAEETEAPAVQTRPVVEPVIAAAAIDTAVIAALEDSDATVTRVSMDLTNVEAAAATQQTQPSSTAQIIDSSDTPQIILPSLIATTNTSAPAANDSNVRLVSGNRVNVRGGPSTDYGVISRLNRGDEVRILEDNGNGWVLMQPLDGGESGWMADFLLTSG</sequence>
<dbReference type="Gene3D" id="2.30.30.40">
    <property type="entry name" value="SH3 Domains"/>
    <property type="match status" value="1"/>
</dbReference>
<keyword evidence="4" id="KW-1185">Reference proteome</keyword>
<name>A0A7W6E0W2_9RHOB</name>
<dbReference type="Proteomes" id="UP000530268">
    <property type="component" value="Unassembled WGS sequence"/>
</dbReference>
<dbReference type="AlphaFoldDB" id="A0A7W6E0W2"/>
<dbReference type="InterPro" id="IPR003646">
    <property type="entry name" value="SH3-like_bac-type"/>
</dbReference>